<sequence length="87" mass="9881">MGQRSETEAWRNVAVRLFLTGKLFLQFMELVELLLDDFPGFPLRPAPWDSVIASVCSRMKHWNAVKSDRNFSSAFISDERGNSVFGG</sequence>
<organism evidence="1 2">
    <name type="scientific">Trichinella zimbabwensis</name>
    <dbReference type="NCBI Taxonomy" id="268475"/>
    <lineage>
        <taxon>Eukaryota</taxon>
        <taxon>Metazoa</taxon>
        <taxon>Ecdysozoa</taxon>
        <taxon>Nematoda</taxon>
        <taxon>Enoplea</taxon>
        <taxon>Dorylaimia</taxon>
        <taxon>Trichinellida</taxon>
        <taxon>Trichinellidae</taxon>
        <taxon>Trichinella</taxon>
    </lineage>
</organism>
<accession>A0A0V1HYS9</accession>
<proteinExistence type="predicted"/>
<gene>
    <name evidence="1" type="ORF">T11_1153</name>
</gene>
<dbReference type="AlphaFoldDB" id="A0A0V1HYS9"/>
<keyword evidence="2" id="KW-1185">Reference proteome</keyword>
<name>A0A0V1HYS9_9BILA</name>
<dbReference type="Proteomes" id="UP000055024">
    <property type="component" value="Unassembled WGS sequence"/>
</dbReference>
<dbReference type="EMBL" id="JYDP01000019">
    <property type="protein sequence ID" value="KRZ15218.1"/>
    <property type="molecule type" value="Genomic_DNA"/>
</dbReference>
<protein>
    <submittedName>
        <fullName evidence="1">Uncharacterized protein</fullName>
    </submittedName>
</protein>
<evidence type="ECO:0000313" key="2">
    <source>
        <dbReference type="Proteomes" id="UP000055024"/>
    </source>
</evidence>
<comment type="caution">
    <text evidence="1">The sequence shown here is derived from an EMBL/GenBank/DDBJ whole genome shotgun (WGS) entry which is preliminary data.</text>
</comment>
<evidence type="ECO:0000313" key="1">
    <source>
        <dbReference type="EMBL" id="KRZ15218.1"/>
    </source>
</evidence>
<dbReference type="OrthoDB" id="5936195at2759"/>
<reference evidence="1 2" key="1">
    <citation type="submission" date="2015-01" db="EMBL/GenBank/DDBJ databases">
        <title>Evolution of Trichinella species and genotypes.</title>
        <authorList>
            <person name="Korhonen P.K."/>
            <person name="Edoardo P."/>
            <person name="Giuseppe L.R."/>
            <person name="Gasser R.B."/>
        </authorList>
    </citation>
    <scope>NUCLEOTIDE SEQUENCE [LARGE SCALE GENOMIC DNA]</scope>
    <source>
        <strain evidence="1">ISS1029</strain>
    </source>
</reference>